<reference evidence="5 6" key="1">
    <citation type="submission" date="2020-03" db="EMBL/GenBank/DDBJ databases">
        <title>Roseomonas selenitidurans sp. nov. isolated from urban soil.</title>
        <authorList>
            <person name="Liu H."/>
        </authorList>
    </citation>
    <scope>NUCLEOTIDE SEQUENCE [LARGE SCALE GENOMIC DNA]</scope>
    <source>
        <strain evidence="5 6">BU-1</strain>
    </source>
</reference>
<feature type="site" description="Important for catalytic activity" evidence="2">
    <location>
        <position position="339"/>
    </location>
</feature>
<feature type="domain" description="Fumarate lyase N-terminal" evidence="3">
    <location>
        <begin position="20"/>
        <end position="350"/>
    </location>
</feature>
<dbReference type="InterPro" id="IPR000362">
    <property type="entry name" value="Fumarate_lyase_fam"/>
</dbReference>
<comment type="subunit">
    <text evidence="2">Homotetramer.</text>
</comment>
<comment type="similarity">
    <text evidence="1 2">Belongs to the class-II fumarase/aspartase family. Fumarase subfamily.</text>
</comment>
<evidence type="ECO:0000259" key="3">
    <source>
        <dbReference type="Pfam" id="PF00206"/>
    </source>
</evidence>
<dbReference type="InterPro" id="IPR008948">
    <property type="entry name" value="L-Aspartase-like"/>
</dbReference>
<dbReference type="InterPro" id="IPR018951">
    <property type="entry name" value="Fumarase_C_C"/>
</dbReference>
<dbReference type="PRINTS" id="PR00145">
    <property type="entry name" value="ARGSUCLYASE"/>
</dbReference>
<comment type="catalytic activity">
    <reaction evidence="2">
        <text>(S)-malate = fumarate + H2O</text>
        <dbReference type="Rhea" id="RHEA:12460"/>
        <dbReference type="ChEBI" id="CHEBI:15377"/>
        <dbReference type="ChEBI" id="CHEBI:15589"/>
        <dbReference type="ChEBI" id="CHEBI:29806"/>
        <dbReference type="EC" id="4.2.1.2"/>
    </reaction>
</comment>
<protein>
    <recommendedName>
        <fullName evidence="2">Fumarate hydratase class II</fullName>
        <shortName evidence="2">Fumarase C</shortName>
        <ecNumber evidence="2">4.2.1.2</ecNumber>
    </recommendedName>
    <alternativeName>
        <fullName evidence="2">Aerobic fumarase</fullName>
    </alternativeName>
    <alternativeName>
        <fullName evidence="2">Iron-independent fumarase</fullName>
    </alternativeName>
</protein>
<name>A0ABX1E7A5_9PROT</name>
<feature type="domain" description="Fumarase C C-terminal" evidence="4">
    <location>
        <begin position="416"/>
        <end position="468"/>
    </location>
</feature>
<dbReference type="HAMAP" id="MF_00743">
    <property type="entry name" value="FumaraseC"/>
    <property type="match status" value="1"/>
</dbReference>
<comment type="miscellaneous">
    <text evidence="2">There are 2 substrate-binding sites: the catalytic A site, and the non-catalytic B site that may play a role in the transfer of substrate or product between the active site and the solvent. Alternatively, the B site may bind allosteric effectors.</text>
</comment>
<feature type="binding site" evidence="2">
    <location>
        <begin position="332"/>
        <end position="334"/>
    </location>
    <ligand>
        <name>substrate</name>
    </ligand>
</feature>
<evidence type="ECO:0000313" key="5">
    <source>
        <dbReference type="EMBL" id="NKC33080.1"/>
    </source>
</evidence>
<comment type="function">
    <text evidence="2">Involved in the TCA cycle. Catalyzes the stereospecific interconversion of fumarate to L-malate.</text>
</comment>
<comment type="pathway">
    <text evidence="2">Carbohydrate metabolism; tricarboxylic acid cycle; (S)-malate from fumarate: step 1/1.</text>
</comment>
<evidence type="ECO:0000256" key="2">
    <source>
        <dbReference type="HAMAP-Rule" id="MF_00743"/>
    </source>
</evidence>
<organism evidence="5 6">
    <name type="scientific">Falsiroseomonas selenitidurans</name>
    <dbReference type="NCBI Taxonomy" id="2716335"/>
    <lineage>
        <taxon>Bacteria</taxon>
        <taxon>Pseudomonadati</taxon>
        <taxon>Pseudomonadota</taxon>
        <taxon>Alphaproteobacteria</taxon>
        <taxon>Acetobacterales</taxon>
        <taxon>Roseomonadaceae</taxon>
        <taxon>Falsiroseomonas</taxon>
    </lineage>
</organism>
<feature type="binding site" evidence="2">
    <location>
        <begin position="106"/>
        <end position="108"/>
    </location>
    <ligand>
        <name>substrate</name>
    </ligand>
</feature>
<dbReference type="Gene3D" id="1.20.200.10">
    <property type="entry name" value="Fumarase/aspartase (Central domain)"/>
    <property type="match status" value="1"/>
</dbReference>
<feature type="binding site" evidence="2">
    <location>
        <position position="195"/>
    </location>
    <ligand>
        <name>substrate</name>
    </ligand>
</feature>
<feature type="binding site" evidence="2">
    <location>
        <position position="327"/>
    </location>
    <ligand>
        <name>substrate</name>
    </ligand>
</feature>
<dbReference type="PANTHER" id="PTHR11444:SF1">
    <property type="entry name" value="FUMARATE HYDRATASE, MITOCHONDRIAL"/>
    <property type="match status" value="1"/>
</dbReference>
<evidence type="ECO:0000259" key="4">
    <source>
        <dbReference type="Pfam" id="PF10415"/>
    </source>
</evidence>
<accession>A0ABX1E7A5</accession>
<sequence length="478" mass="50177">MSPSEERCMTQTRTETDSLGTIEIPADRLWGPQTERARQLFRIGAERFPPGLIRAVGLQKQAAAQANERLGELPTAIAQPIAAAAAEVAAGRHDAEFPLPVWQTGSGTQTNMNANEVIANLANRALGQPLGARRPVHPNDHVNRGQSSNDSFPTVMHVAAAEAVVGRLVPALETLHASLARRAAEWAGLVKIGRTHMMDAVPVTLGQEAAAWARQVELGIARLRDTLPRLMPLAQGGTAAGTGLNTHPRFAETFAGIMADLTGLPFTAHPNPFEGMGAHDALVELSGVLNTIAVSLNKIGNDVRLLGSGPRAGLSELVIPADGLSSSIMPGKTNPTQSEALTMVAAQVMGNHVTVTIGGAQGHLELNVFKPVIIHNVLQSAGLLADAAASFAANMVDKLEPNRAKLADNLGKSLMLVTALNPRIGYDKAVAIAKLALAEDITLKAAATRLGHVSEADFDRWVRPEDMLAPGGTLEGGG</sequence>
<feature type="active site" evidence="2">
    <location>
        <position position="326"/>
    </location>
</feature>
<dbReference type="EC" id="4.2.1.2" evidence="2"/>
<comment type="subcellular location">
    <subcellularLocation>
        <location evidence="2">Cytoplasm</location>
    </subcellularLocation>
</comment>
<gene>
    <name evidence="2" type="primary">fumC</name>
    <name evidence="5" type="ORF">HEQ75_19610</name>
</gene>
<dbReference type="EMBL" id="JAAVNE010000037">
    <property type="protein sequence ID" value="NKC33080.1"/>
    <property type="molecule type" value="Genomic_DNA"/>
</dbReference>
<dbReference type="Proteomes" id="UP000787635">
    <property type="component" value="Unassembled WGS sequence"/>
</dbReference>
<feature type="binding site" evidence="2">
    <location>
        <begin position="147"/>
        <end position="149"/>
    </location>
    <ligand>
        <name>substrate</name>
    </ligand>
</feature>
<dbReference type="Pfam" id="PF10415">
    <property type="entry name" value="FumaraseC_C"/>
    <property type="match status" value="1"/>
</dbReference>
<evidence type="ECO:0000313" key="6">
    <source>
        <dbReference type="Proteomes" id="UP000787635"/>
    </source>
</evidence>
<evidence type="ECO:0000256" key="1">
    <source>
        <dbReference type="ARBA" id="ARBA00009084"/>
    </source>
</evidence>
<keyword evidence="2" id="KW-0963">Cytoplasm</keyword>
<feature type="binding site" description="in site B" evidence="2">
    <location>
        <begin position="137"/>
        <end position="140"/>
    </location>
    <ligand>
        <name>substrate</name>
    </ligand>
</feature>
<keyword evidence="6" id="KW-1185">Reference proteome</keyword>
<dbReference type="CDD" id="cd01362">
    <property type="entry name" value="Fumarase_classII"/>
    <property type="match status" value="1"/>
</dbReference>
<dbReference type="Gene3D" id="1.10.275.10">
    <property type="entry name" value="Fumarase/aspartase (N-terminal domain)"/>
    <property type="match status" value="1"/>
</dbReference>
<keyword evidence="2" id="KW-0816">Tricarboxylic acid cycle</keyword>
<dbReference type="InterPro" id="IPR024083">
    <property type="entry name" value="Fumarase/histidase_N"/>
</dbReference>
<dbReference type="SUPFAM" id="SSF48557">
    <property type="entry name" value="L-aspartase-like"/>
    <property type="match status" value="1"/>
</dbReference>
<dbReference type="InterPro" id="IPR022761">
    <property type="entry name" value="Fumarate_lyase_N"/>
</dbReference>
<dbReference type="PANTHER" id="PTHR11444">
    <property type="entry name" value="ASPARTATEAMMONIA/ARGININOSUCCINATE/ADENYLOSUCCINATE LYASE"/>
    <property type="match status" value="1"/>
</dbReference>
<dbReference type="Gene3D" id="1.10.40.30">
    <property type="entry name" value="Fumarase/aspartase (C-terminal domain)"/>
    <property type="match status" value="1"/>
</dbReference>
<feature type="active site" description="Proton donor/acceptor" evidence="2">
    <location>
        <position position="196"/>
    </location>
</feature>
<dbReference type="PRINTS" id="PR00149">
    <property type="entry name" value="FUMRATELYASE"/>
</dbReference>
<dbReference type="InterPro" id="IPR005677">
    <property type="entry name" value="Fum_hydII"/>
</dbReference>
<dbReference type="Pfam" id="PF00206">
    <property type="entry name" value="Lyase_1"/>
    <property type="match status" value="1"/>
</dbReference>
<proteinExistence type="inferred from homology"/>
<keyword evidence="2" id="KW-0456">Lyase</keyword>
<comment type="caution">
    <text evidence="5">The sequence shown here is derived from an EMBL/GenBank/DDBJ whole genome shotgun (WGS) entry which is preliminary data.</text>
</comment>